<proteinExistence type="predicted"/>
<protein>
    <submittedName>
        <fullName evidence="2">Acetyltransferase (GNAT) family protein</fullName>
    </submittedName>
</protein>
<dbReference type="PANTHER" id="PTHR42791:SF1">
    <property type="entry name" value="N-ACETYLTRANSFERASE DOMAIN-CONTAINING PROTEIN"/>
    <property type="match status" value="1"/>
</dbReference>
<dbReference type="STRING" id="407022.SAMN05661044_04696"/>
<dbReference type="PROSITE" id="PS51186">
    <property type="entry name" value="GNAT"/>
    <property type="match status" value="1"/>
</dbReference>
<dbReference type="InterPro" id="IPR016181">
    <property type="entry name" value="Acyl_CoA_acyltransferase"/>
</dbReference>
<dbReference type="PANTHER" id="PTHR42791">
    <property type="entry name" value="GNAT FAMILY ACETYLTRANSFERASE"/>
    <property type="match status" value="1"/>
</dbReference>
<dbReference type="Proteomes" id="UP000199421">
    <property type="component" value="Unassembled WGS sequence"/>
</dbReference>
<dbReference type="GO" id="GO:0016747">
    <property type="term" value="F:acyltransferase activity, transferring groups other than amino-acyl groups"/>
    <property type="evidence" value="ECO:0007669"/>
    <property type="project" value="InterPro"/>
</dbReference>
<dbReference type="InterPro" id="IPR052523">
    <property type="entry name" value="Trichothecene_AcTrans"/>
</dbReference>
<feature type="domain" description="N-acetyltransferase" evidence="1">
    <location>
        <begin position="113"/>
        <end position="195"/>
    </location>
</feature>
<dbReference type="OrthoDB" id="1452841at2"/>
<organism evidence="2 3">
    <name type="scientific">Olivibacter domesticus</name>
    <name type="common">Pseudosphingobacterium domesticum</name>
    <dbReference type="NCBI Taxonomy" id="407022"/>
    <lineage>
        <taxon>Bacteria</taxon>
        <taxon>Pseudomonadati</taxon>
        <taxon>Bacteroidota</taxon>
        <taxon>Sphingobacteriia</taxon>
        <taxon>Sphingobacteriales</taxon>
        <taxon>Sphingobacteriaceae</taxon>
        <taxon>Olivibacter</taxon>
    </lineage>
</organism>
<dbReference type="SUPFAM" id="SSF55729">
    <property type="entry name" value="Acyl-CoA N-acyltransferases (Nat)"/>
    <property type="match status" value="1"/>
</dbReference>
<name>A0A1H7WY65_OLID1</name>
<dbReference type="CDD" id="cd04301">
    <property type="entry name" value="NAT_SF"/>
    <property type="match status" value="1"/>
</dbReference>
<dbReference type="InterPro" id="IPR000182">
    <property type="entry name" value="GNAT_dom"/>
</dbReference>
<dbReference type="Gene3D" id="3.40.630.30">
    <property type="match status" value="1"/>
</dbReference>
<evidence type="ECO:0000259" key="1">
    <source>
        <dbReference type="PROSITE" id="PS51186"/>
    </source>
</evidence>
<gene>
    <name evidence="2" type="ORF">SAMN05661044_04696</name>
</gene>
<evidence type="ECO:0000313" key="2">
    <source>
        <dbReference type="EMBL" id="SEM25809.1"/>
    </source>
</evidence>
<keyword evidence="3" id="KW-1185">Reference proteome</keyword>
<keyword evidence="2" id="KW-0808">Transferase</keyword>
<dbReference type="Pfam" id="PF00583">
    <property type="entry name" value="Acetyltransf_1"/>
    <property type="match status" value="1"/>
</dbReference>
<accession>A0A1H7WY65</accession>
<sequence length="195" mass="21338">MKMNTIIKIAQASDEAGAIDALTLAFSVDPMVRWSLPNPAKYLATFSSIARAFGGNAFKGGTAYIADGLAGVALWLPPGIGSDEESLIRLFDENVSDDVKEDMQKIFEQMEKFHPTEQHWYLPMIGVDPAYQGEGVGSALMTEALKAVDRDGLIAYLESSNPRNISLYERHGFEVIGEIQSGSSPVLRPMLRKAR</sequence>
<reference evidence="3" key="1">
    <citation type="submission" date="2016-10" db="EMBL/GenBank/DDBJ databases">
        <authorList>
            <person name="Varghese N."/>
            <person name="Submissions S."/>
        </authorList>
    </citation>
    <scope>NUCLEOTIDE SEQUENCE [LARGE SCALE GENOMIC DNA]</scope>
    <source>
        <strain evidence="3">DSM 18733</strain>
    </source>
</reference>
<dbReference type="EMBL" id="FOAF01000009">
    <property type="protein sequence ID" value="SEM25809.1"/>
    <property type="molecule type" value="Genomic_DNA"/>
</dbReference>
<evidence type="ECO:0000313" key="3">
    <source>
        <dbReference type="Proteomes" id="UP000199421"/>
    </source>
</evidence>
<dbReference type="RefSeq" id="WP_093329711.1">
    <property type="nucleotide sequence ID" value="NZ_FOAF01000009.1"/>
</dbReference>
<dbReference type="AlphaFoldDB" id="A0A1H7WY65"/>